<dbReference type="Proteomes" id="UP000663671">
    <property type="component" value="Chromosome 1"/>
</dbReference>
<gene>
    <name evidence="2" type="ORF">I7I51_00994</name>
</gene>
<evidence type="ECO:0000313" key="3">
    <source>
        <dbReference type="Proteomes" id="UP000663671"/>
    </source>
</evidence>
<feature type="region of interest" description="Disordered" evidence="1">
    <location>
        <begin position="1"/>
        <end position="31"/>
    </location>
</feature>
<evidence type="ECO:0000256" key="1">
    <source>
        <dbReference type="SAM" id="MobiDB-lite"/>
    </source>
</evidence>
<dbReference type="EMBL" id="CP069114">
    <property type="protein sequence ID" value="QSS63933.1"/>
    <property type="molecule type" value="Genomic_DNA"/>
</dbReference>
<organism evidence="2 3">
    <name type="scientific">Ajellomyces capsulatus</name>
    <name type="common">Darling's disease fungus</name>
    <name type="synonym">Histoplasma capsulatum</name>
    <dbReference type="NCBI Taxonomy" id="5037"/>
    <lineage>
        <taxon>Eukaryota</taxon>
        <taxon>Fungi</taxon>
        <taxon>Dikarya</taxon>
        <taxon>Ascomycota</taxon>
        <taxon>Pezizomycotina</taxon>
        <taxon>Eurotiomycetes</taxon>
        <taxon>Eurotiomycetidae</taxon>
        <taxon>Onygenales</taxon>
        <taxon>Ajellomycetaceae</taxon>
        <taxon>Histoplasma</taxon>
    </lineage>
</organism>
<proteinExistence type="predicted"/>
<dbReference type="VEuPathDB" id="FungiDB:I7I51_00994"/>
<accession>A0A8A1MGZ0</accession>
<protein>
    <recommendedName>
        <fullName evidence="4">MADS-box domain-containing protein</fullName>
    </recommendedName>
</protein>
<dbReference type="OrthoDB" id="4180621at2759"/>
<dbReference type="AlphaFoldDB" id="A0A8A1MGZ0"/>
<name>A0A8A1MGZ0_AJECA</name>
<reference evidence="2" key="1">
    <citation type="submission" date="2021-01" db="EMBL/GenBank/DDBJ databases">
        <title>Chromosome-level genome assembly of a human fungal pathogen reveals clustering of transcriptionally co-regulated genes.</title>
        <authorList>
            <person name="Voorhies M."/>
            <person name="Cohen S."/>
            <person name="Shea T.P."/>
            <person name="Petrus S."/>
            <person name="Munoz J.F."/>
            <person name="Poplawski S."/>
            <person name="Goldman W.E."/>
            <person name="Michael T."/>
            <person name="Cuomo C.A."/>
            <person name="Sil A."/>
            <person name="Beyhan S."/>
        </authorList>
    </citation>
    <scope>NUCLEOTIDE SEQUENCE</scope>
    <source>
        <strain evidence="2">WU24</strain>
    </source>
</reference>
<evidence type="ECO:0008006" key="4">
    <source>
        <dbReference type="Google" id="ProtNLM"/>
    </source>
</evidence>
<evidence type="ECO:0000313" key="2">
    <source>
        <dbReference type="EMBL" id="QSS63933.1"/>
    </source>
</evidence>
<sequence length="191" mass="22587">MHVDSQTPLRSTRKRTRSQSQQDRTNLRQKRCRRRAGLFGKSVEFSDKNQADVYILIHINDQYFILNTNSHGTWPPPEDQIEKHYPYTVRKRPEDYRTPIKKKRGRKETLFRKSVEYGDQCGADVYIIVYVNNRYFTLNTNSDGTCPPSAKQIENHYPLPVYKTSEDYQKRPAQAKKIERLNHVHEVTVLC</sequence>